<dbReference type="EMBL" id="JAZHXJ010000525">
    <property type="protein sequence ID" value="KAL1858292.1"/>
    <property type="molecule type" value="Genomic_DNA"/>
</dbReference>
<dbReference type="Proteomes" id="UP001586593">
    <property type="component" value="Unassembled WGS sequence"/>
</dbReference>
<reference evidence="1 2" key="1">
    <citation type="journal article" date="2024" name="Commun. Biol.">
        <title>Comparative genomic analysis of thermophilic fungi reveals convergent evolutionary adaptations and gene losses.</title>
        <authorList>
            <person name="Steindorff A.S."/>
            <person name="Aguilar-Pontes M.V."/>
            <person name="Robinson A.J."/>
            <person name="Andreopoulos B."/>
            <person name="LaButti K."/>
            <person name="Kuo A."/>
            <person name="Mondo S."/>
            <person name="Riley R."/>
            <person name="Otillar R."/>
            <person name="Haridas S."/>
            <person name="Lipzen A."/>
            <person name="Grimwood J."/>
            <person name="Schmutz J."/>
            <person name="Clum A."/>
            <person name="Reid I.D."/>
            <person name="Moisan M.C."/>
            <person name="Butler G."/>
            <person name="Nguyen T.T.M."/>
            <person name="Dewar K."/>
            <person name="Conant G."/>
            <person name="Drula E."/>
            <person name="Henrissat B."/>
            <person name="Hansel C."/>
            <person name="Singer S."/>
            <person name="Hutchinson M.I."/>
            <person name="de Vries R.P."/>
            <person name="Natvig D.O."/>
            <person name="Powell A.J."/>
            <person name="Tsang A."/>
            <person name="Grigoriev I.V."/>
        </authorList>
    </citation>
    <scope>NUCLEOTIDE SEQUENCE [LARGE SCALE GENOMIC DNA]</scope>
    <source>
        <strain evidence="1 2">ATCC 24622</strain>
    </source>
</reference>
<accession>A0ABR3WC18</accession>
<keyword evidence="2" id="KW-1185">Reference proteome</keyword>
<proteinExistence type="predicted"/>
<gene>
    <name evidence="1" type="ORF">VTK73DRAFT_7857</name>
</gene>
<sequence>MGGLYLSAVRNPHVKDPALQNELADWSSAAIANRILQSWAKSASTCSGPTQVSSRSASFPHRQVFAKHTMTKKLVMKEQNQIPYSREVHTSFRAFTREVIASFVRAICVAFRRHISGLTSLSAPKSSPDTASSCSLPAAAISLRLTVWRCCHLKESKADFTHQVCCS</sequence>
<organism evidence="1 2">
    <name type="scientific">Phialemonium thermophilum</name>
    <dbReference type="NCBI Taxonomy" id="223376"/>
    <lineage>
        <taxon>Eukaryota</taxon>
        <taxon>Fungi</taxon>
        <taxon>Dikarya</taxon>
        <taxon>Ascomycota</taxon>
        <taxon>Pezizomycotina</taxon>
        <taxon>Sordariomycetes</taxon>
        <taxon>Sordariomycetidae</taxon>
        <taxon>Cephalothecales</taxon>
        <taxon>Cephalothecaceae</taxon>
        <taxon>Phialemonium</taxon>
    </lineage>
</organism>
<protein>
    <submittedName>
        <fullName evidence="1">Uncharacterized protein</fullName>
    </submittedName>
</protein>
<comment type="caution">
    <text evidence="1">The sequence shown here is derived from an EMBL/GenBank/DDBJ whole genome shotgun (WGS) entry which is preliminary data.</text>
</comment>
<name>A0ABR3WC18_9PEZI</name>
<evidence type="ECO:0000313" key="1">
    <source>
        <dbReference type="EMBL" id="KAL1858292.1"/>
    </source>
</evidence>
<evidence type="ECO:0000313" key="2">
    <source>
        <dbReference type="Proteomes" id="UP001586593"/>
    </source>
</evidence>